<dbReference type="PANTHER" id="PTHR30258:SF1">
    <property type="entry name" value="PROTEIN TRANSPORT PROTEIN HOFB HOMOLOG"/>
    <property type="match status" value="1"/>
</dbReference>
<dbReference type="EC" id="7.4.2.8" evidence="7"/>
<keyword evidence="5" id="KW-0653">Protein transport</keyword>
<dbReference type="Pfam" id="PF05157">
    <property type="entry name" value="MshEN"/>
    <property type="match status" value="1"/>
</dbReference>
<evidence type="ECO:0000256" key="2">
    <source>
        <dbReference type="ARBA" id="ARBA00022448"/>
    </source>
</evidence>
<keyword evidence="3" id="KW-0547">Nucleotide-binding</keyword>
<evidence type="ECO:0000313" key="10">
    <source>
        <dbReference type="EMBL" id="MDI6447625.1"/>
    </source>
</evidence>
<evidence type="ECO:0000256" key="7">
    <source>
        <dbReference type="ARBA" id="ARBA00024382"/>
    </source>
</evidence>
<comment type="similarity">
    <text evidence="1">Belongs to the GSP E family.</text>
</comment>
<dbReference type="GO" id="GO:0005886">
    <property type="term" value="C:plasma membrane"/>
    <property type="evidence" value="ECO:0007669"/>
    <property type="project" value="TreeGrafter"/>
</dbReference>
<dbReference type="GO" id="GO:0015627">
    <property type="term" value="C:type II protein secretion system complex"/>
    <property type="evidence" value="ECO:0007669"/>
    <property type="project" value="InterPro"/>
</dbReference>
<dbReference type="NCBIfam" id="TIGR02533">
    <property type="entry name" value="type_II_gspE"/>
    <property type="match status" value="1"/>
</dbReference>
<dbReference type="InterPro" id="IPR013369">
    <property type="entry name" value="T2SS_GspE"/>
</dbReference>
<proteinExistence type="inferred from homology"/>
<dbReference type="SUPFAM" id="SSF52540">
    <property type="entry name" value="P-loop containing nucleoside triphosphate hydrolases"/>
    <property type="match status" value="1"/>
</dbReference>
<dbReference type="InterPro" id="IPR007831">
    <property type="entry name" value="T2SS_GspE_N"/>
</dbReference>
<dbReference type="FunFam" id="3.30.450.90:FF:000001">
    <property type="entry name" value="Type II secretion system ATPase GspE"/>
    <property type="match status" value="1"/>
</dbReference>
<dbReference type="EMBL" id="JASCXX010000001">
    <property type="protein sequence ID" value="MDI6447625.1"/>
    <property type="molecule type" value="Genomic_DNA"/>
</dbReference>
<dbReference type="GO" id="GO:0005524">
    <property type="term" value="F:ATP binding"/>
    <property type="evidence" value="ECO:0007669"/>
    <property type="project" value="UniProtKB-KW"/>
</dbReference>
<reference evidence="10" key="1">
    <citation type="submission" date="2023-05" db="EMBL/GenBank/DDBJ databases">
        <title>Anaerotaeda fermentans gen. nov., sp. nov., a novel anaerobic planctomycete of the new family within the order Sedimentisphaerales isolated from Taman Peninsula, Russia.</title>
        <authorList>
            <person name="Khomyakova M.A."/>
            <person name="Merkel A.Y."/>
            <person name="Slobodkin A.I."/>
        </authorList>
    </citation>
    <scope>NUCLEOTIDE SEQUENCE</scope>
    <source>
        <strain evidence="10">M17dextr</strain>
    </source>
</reference>
<dbReference type="GO" id="GO:0016887">
    <property type="term" value="F:ATP hydrolysis activity"/>
    <property type="evidence" value="ECO:0007669"/>
    <property type="project" value="TreeGrafter"/>
</dbReference>
<dbReference type="AlphaFoldDB" id="A0AAW6TSF3"/>
<dbReference type="RefSeq" id="WP_349243035.1">
    <property type="nucleotide sequence ID" value="NZ_JASCXX010000001.1"/>
</dbReference>
<evidence type="ECO:0000313" key="11">
    <source>
        <dbReference type="Proteomes" id="UP001431776"/>
    </source>
</evidence>
<dbReference type="InterPro" id="IPR037257">
    <property type="entry name" value="T2SS_E_N_sf"/>
</dbReference>
<dbReference type="PANTHER" id="PTHR30258">
    <property type="entry name" value="TYPE II SECRETION SYSTEM PROTEIN GSPE-RELATED"/>
    <property type="match status" value="1"/>
</dbReference>
<evidence type="ECO:0000256" key="1">
    <source>
        <dbReference type="ARBA" id="ARBA00006611"/>
    </source>
</evidence>
<dbReference type="CDD" id="cd01129">
    <property type="entry name" value="PulE-GspE-like"/>
    <property type="match status" value="1"/>
</dbReference>
<evidence type="ECO:0000256" key="5">
    <source>
        <dbReference type="ARBA" id="ARBA00022927"/>
    </source>
</evidence>
<name>A0AAW6TSF3_9BACT</name>
<dbReference type="GO" id="GO:0015628">
    <property type="term" value="P:protein secretion by the type II secretion system"/>
    <property type="evidence" value="ECO:0007669"/>
    <property type="project" value="InterPro"/>
</dbReference>
<comment type="caution">
    <text evidence="10">The sequence shown here is derived from an EMBL/GenBank/DDBJ whole genome shotgun (WGS) entry which is preliminary data.</text>
</comment>
<dbReference type="PROSITE" id="PS00662">
    <property type="entry name" value="T2SP_E"/>
    <property type="match status" value="1"/>
</dbReference>
<dbReference type="Pfam" id="PF00437">
    <property type="entry name" value="T2SSE"/>
    <property type="match status" value="1"/>
</dbReference>
<keyword evidence="2" id="KW-0813">Transport</keyword>
<evidence type="ECO:0000256" key="8">
    <source>
        <dbReference type="ARBA" id="ARBA00034006"/>
    </source>
</evidence>
<dbReference type="Gene3D" id="3.40.50.300">
    <property type="entry name" value="P-loop containing nucleotide triphosphate hydrolases"/>
    <property type="match status" value="1"/>
</dbReference>
<comment type="catalytic activity">
    <reaction evidence="8">
        <text>ATP + H2O + cellular proteinSide 1 = ADP + phosphate + cellular proteinSide 2.</text>
        <dbReference type="EC" id="7.4.2.8"/>
    </reaction>
</comment>
<organism evidence="10 11">
    <name type="scientific">Anaerobaca lacustris</name>
    <dbReference type="NCBI Taxonomy" id="3044600"/>
    <lineage>
        <taxon>Bacteria</taxon>
        <taxon>Pseudomonadati</taxon>
        <taxon>Planctomycetota</taxon>
        <taxon>Phycisphaerae</taxon>
        <taxon>Sedimentisphaerales</taxon>
        <taxon>Anaerobacaceae</taxon>
        <taxon>Anaerobaca</taxon>
    </lineage>
</organism>
<dbReference type="GO" id="GO:0008564">
    <property type="term" value="F:protein-exporting ATPase activity"/>
    <property type="evidence" value="ECO:0007669"/>
    <property type="project" value="UniProtKB-EC"/>
</dbReference>
<keyword evidence="11" id="KW-1185">Reference proteome</keyword>
<keyword evidence="6" id="KW-1278">Translocase</keyword>
<dbReference type="Proteomes" id="UP001431776">
    <property type="component" value="Unassembled WGS sequence"/>
</dbReference>
<dbReference type="SMART" id="SM00382">
    <property type="entry name" value="AAA"/>
    <property type="match status" value="1"/>
</dbReference>
<dbReference type="Gene3D" id="3.30.450.90">
    <property type="match status" value="1"/>
</dbReference>
<evidence type="ECO:0000256" key="6">
    <source>
        <dbReference type="ARBA" id="ARBA00022967"/>
    </source>
</evidence>
<dbReference type="InterPro" id="IPR027417">
    <property type="entry name" value="P-loop_NTPase"/>
</dbReference>
<evidence type="ECO:0000256" key="4">
    <source>
        <dbReference type="ARBA" id="ARBA00022840"/>
    </source>
</evidence>
<dbReference type="FunFam" id="3.40.50.300:FF:000398">
    <property type="entry name" value="Type IV pilus assembly ATPase PilB"/>
    <property type="match status" value="1"/>
</dbReference>
<dbReference type="SUPFAM" id="SSF160246">
    <property type="entry name" value="EspE N-terminal domain-like"/>
    <property type="match status" value="1"/>
</dbReference>
<accession>A0AAW6TSF3</accession>
<dbReference type="Gene3D" id="3.30.300.160">
    <property type="entry name" value="Type II secretion system, protein E, N-terminal domain"/>
    <property type="match status" value="1"/>
</dbReference>
<dbReference type="InterPro" id="IPR003593">
    <property type="entry name" value="AAA+_ATPase"/>
</dbReference>
<feature type="domain" description="Bacterial type II secretion system protein E" evidence="9">
    <location>
        <begin position="404"/>
        <end position="418"/>
    </location>
</feature>
<gene>
    <name evidence="10" type="primary">gspE</name>
    <name evidence="10" type="ORF">QJ522_01110</name>
</gene>
<evidence type="ECO:0000259" key="9">
    <source>
        <dbReference type="PROSITE" id="PS00662"/>
    </source>
</evidence>
<dbReference type="InterPro" id="IPR001482">
    <property type="entry name" value="T2SS/T4SS_dom"/>
</dbReference>
<sequence>MGKSKTAIKLPPVEQLRGRPLGRILMKMGVLSRDKVHECLTIQKQRGGGVRIGEIFIELGLVDETQLQAALAAKRGMEYISIDGLEIPEDVIKKVPAQTATSYHIVPIEYNKARNELVVVLDNVDNFRATDDLRTLMGYTISAKMTDQAALESALSKYYGAEEDENITELIDEIQSDAFLAEFDGRNQSIDLDELKELSESNPVKKLLNLVLLQAIRDKASDIHFEPFEDEYKMRYRIDGVLYEMIPPPKYIAAALSSRIKVMASLDIAERRLPQDGRISLSVGGNPIDLRVSVLPTMFGESVVLRVLDRSQVSFDLEKLGFQPQDLKVTRQLIHRPNGIVIVTGPTGSGKTTTLYSALSELNTIDRKIITTEDPVEYDLDGLVQVQMKPDIGLTFARCLRSILRQDPDIVLVGEIRDHETAEIAAQASLTGHLVFTTLHTNDAPSSVARLLDLGVEPFLITATIEGVVAQRLVRRICTKCKTSYEPDEAQLREMSLTEEEVAGRTFYYGRGCSKCNGTGYRGRTGIYEIMMFNDEIRDLIMNRASTNVLRVAAQKGGMRPLRDNGLIAVFDGITTIDEVTKETITES</sequence>
<evidence type="ECO:0000256" key="3">
    <source>
        <dbReference type="ARBA" id="ARBA00022741"/>
    </source>
</evidence>
<keyword evidence="4" id="KW-0067">ATP-binding</keyword>
<protein>
    <recommendedName>
        <fullName evidence="7">protein-secreting ATPase</fullName>
        <ecNumber evidence="7">7.4.2.8</ecNumber>
    </recommendedName>
</protein>